<evidence type="ECO:0000256" key="6">
    <source>
        <dbReference type="ARBA" id="ARBA00022642"/>
    </source>
</evidence>
<comment type="similarity">
    <text evidence="13">Belongs to the quinolinate synthase family. Type 3 subfamily.</text>
</comment>
<dbReference type="NCBIfam" id="TIGR00550">
    <property type="entry name" value="nadA"/>
    <property type="match status" value="1"/>
</dbReference>
<feature type="binding site" evidence="13">
    <location>
        <begin position="329"/>
        <end position="331"/>
    </location>
    <ligand>
        <name>iminosuccinate</name>
        <dbReference type="ChEBI" id="CHEBI:77875"/>
    </ligand>
</feature>
<proteinExistence type="inferred from homology"/>
<evidence type="ECO:0000256" key="5">
    <source>
        <dbReference type="ARBA" id="ARBA00022490"/>
    </source>
</evidence>
<dbReference type="PANTHER" id="PTHR30573">
    <property type="entry name" value="QUINOLINATE SYNTHETASE A"/>
    <property type="match status" value="1"/>
</dbReference>
<gene>
    <name evidence="13 15" type="primary">nadA</name>
    <name evidence="15" type="ORF">IPI13_15965</name>
</gene>
<evidence type="ECO:0000256" key="9">
    <source>
        <dbReference type="ARBA" id="ARBA00023004"/>
    </source>
</evidence>
<protein>
    <recommendedName>
        <fullName evidence="12 13">Quinolinate synthase</fullName>
        <ecNumber evidence="3 13">2.5.1.72</ecNumber>
    </recommendedName>
</protein>
<dbReference type="HAMAP" id="MF_00569">
    <property type="entry name" value="NadA_type3"/>
    <property type="match status" value="1"/>
</dbReference>
<comment type="catalytic activity">
    <reaction evidence="11">
        <text>iminosuccinate + dihydroxyacetone phosphate = quinolinate + phosphate + 2 H2O + H(+)</text>
        <dbReference type="Rhea" id="RHEA:25888"/>
        <dbReference type="ChEBI" id="CHEBI:15377"/>
        <dbReference type="ChEBI" id="CHEBI:15378"/>
        <dbReference type="ChEBI" id="CHEBI:29959"/>
        <dbReference type="ChEBI" id="CHEBI:43474"/>
        <dbReference type="ChEBI" id="CHEBI:57642"/>
        <dbReference type="ChEBI" id="CHEBI:77875"/>
        <dbReference type="EC" id="2.5.1.72"/>
    </reaction>
    <physiologicalReaction direction="left-to-right" evidence="11">
        <dbReference type="Rhea" id="RHEA:25889"/>
    </physiologicalReaction>
</comment>
<keyword evidence="9 13" id="KW-0408">Iron</keyword>
<evidence type="ECO:0000256" key="4">
    <source>
        <dbReference type="ARBA" id="ARBA00022485"/>
    </source>
</evidence>
<dbReference type="NCBIfam" id="NF006883">
    <property type="entry name" value="PRK09375.2-4"/>
    <property type="match status" value="1"/>
</dbReference>
<comment type="cofactor">
    <cofactor evidence="13">
        <name>[4Fe-4S] cluster</name>
        <dbReference type="ChEBI" id="CHEBI:49883"/>
    </cofactor>
    <text evidence="13">Binds 1 [4Fe-4S] cluster per subunit.</text>
</comment>
<comment type="subcellular location">
    <subcellularLocation>
        <location evidence="13">Cytoplasm</location>
    </subcellularLocation>
</comment>
<feature type="binding site" evidence="13">
    <location>
        <position position="346"/>
    </location>
    <ligand>
        <name>iminosuccinate</name>
        <dbReference type="ChEBI" id="CHEBI:77875"/>
    </ligand>
</feature>
<dbReference type="AlphaFoldDB" id="A0A935IMF2"/>
<comment type="function">
    <text evidence="1 13">Catalyzes the condensation of iminoaspartate with dihydroxyacetone phosphate to form quinolinate.</text>
</comment>
<keyword evidence="6 13" id="KW-0662">Pyridine nucleotide biosynthesis</keyword>
<keyword evidence="7 13" id="KW-0808">Transferase</keyword>
<name>A0A935IMF2_9MICO</name>
<feature type="region of interest" description="Disordered" evidence="14">
    <location>
        <begin position="440"/>
        <end position="491"/>
    </location>
</feature>
<comment type="pathway">
    <text evidence="2 13">Cofactor biosynthesis; NAD(+) biosynthesis; quinolinate from iminoaspartate: step 1/1.</text>
</comment>
<keyword evidence="10 13" id="KW-0411">Iron-sulfur</keyword>
<feature type="binding site" evidence="13">
    <location>
        <position position="110"/>
    </location>
    <ligand>
        <name>iminosuccinate</name>
        <dbReference type="ChEBI" id="CHEBI:77875"/>
    </ligand>
</feature>
<evidence type="ECO:0000256" key="14">
    <source>
        <dbReference type="SAM" id="MobiDB-lite"/>
    </source>
</evidence>
<dbReference type="Gene3D" id="3.40.50.10800">
    <property type="entry name" value="NadA-like"/>
    <property type="match status" value="3"/>
</dbReference>
<feature type="binding site" evidence="13">
    <location>
        <position position="227"/>
    </location>
    <ligand>
        <name>iminosuccinate</name>
        <dbReference type="ChEBI" id="CHEBI:77875"/>
    </ligand>
</feature>
<evidence type="ECO:0000256" key="11">
    <source>
        <dbReference type="ARBA" id="ARBA00050125"/>
    </source>
</evidence>
<evidence type="ECO:0000313" key="16">
    <source>
        <dbReference type="Proteomes" id="UP000726105"/>
    </source>
</evidence>
<dbReference type="GO" id="GO:0008987">
    <property type="term" value="F:quinolinate synthetase A activity"/>
    <property type="evidence" value="ECO:0007669"/>
    <property type="project" value="UniProtKB-UniRule"/>
</dbReference>
<accession>A0A935IMF2</accession>
<keyword evidence="8 13" id="KW-0479">Metal-binding</keyword>
<evidence type="ECO:0000256" key="10">
    <source>
        <dbReference type="ARBA" id="ARBA00023014"/>
    </source>
</evidence>
<dbReference type="EMBL" id="JADJIB010000010">
    <property type="protein sequence ID" value="MBK7274577.1"/>
    <property type="molecule type" value="Genomic_DNA"/>
</dbReference>
<dbReference type="GO" id="GO:0051539">
    <property type="term" value="F:4 iron, 4 sulfur cluster binding"/>
    <property type="evidence" value="ECO:0007669"/>
    <property type="project" value="UniProtKB-KW"/>
</dbReference>
<dbReference type="GO" id="GO:0005829">
    <property type="term" value="C:cytosol"/>
    <property type="evidence" value="ECO:0007669"/>
    <property type="project" value="TreeGrafter"/>
</dbReference>
<feature type="binding site" evidence="13">
    <location>
        <position position="393"/>
    </location>
    <ligand>
        <name>[4Fe-4S] cluster</name>
        <dbReference type="ChEBI" id="CHEBI:49883"/>
    </ligand>
</feature>
<dbReference type="EC" id="2.5.1.72" evidence="3 13"/>
<dbReference type="SUPFAM" id="SSF142754">
    <property type="entry name" value="NadA-like"/>
    <property type="match status" value="1"/>
</dbReference>
<organism evidence="15 16">
    <name type="scientific">Candidatus Phosphoribacter hodrii</name>
    <dbReference type="NCBI Taxonomy" id="2953743"/>
    <lineage>
        <taxon>Bacteria</taxon>
        <taxon>Bacillati</taxon>
        <taxon>Actinomycetota</taxon>
        <taxon>Actinomycetes</taxon>
        <taxon>Micrococcales</taxon>
        <taxon>Dermatophilaceae</taxon>
        <taxon>Candidatus Phosphoribacter</taxon>
    </lineage>
</organism>
<evidence type="ECO:0000256" key="13">
    <source>
        <dbReference type="HAMAP-Rule" id="MF_00569"/>
    </source>
</evidence>
<feature type="binding site" evidence="13">
    <location>
        <position position="127"/>
    </location>
    <ligand>
        <name>iminosuccinate</name>
        <dbReference type="ChEBI" id="CHEBI:77875"/>
    </ligand>
</feature>
<evidence type="ECO:0000313" key="15">
    <source>
        <dbReference type="EMBL" id="MBK7274577.1"/>
    </source>
</evidence>
<dbReference type="InterPro" id="IPR036094">
    <property type="entry name" value="NadA_sf"/>
</dbReference>
<evidence type="ECO:0000256" key="3">
    <source>
        <dbReference type="ARBA" id="ARBA00012669"/>
    </source>
</evidence>
<dbReference type="GO" id="GO:0034628">
    <property type="term" value="P:'de novo' NAD+ biosynthetic process from L-aspartate"/>
    <property type="evidence" value="ECO:0007669"/>
    <property type="project" value="TreeGrafter"/>
</dbReference>
<evidence type="ECO:0000256" key="1">
    <source>
        <dbReference type="ARBA" id="ARBA00003791"/>
    </source>
</evidence>
<dbReference type="NCBIfam" id="NF006881">
    <property type="entry name" value="PRK09375.2-2"/>
    <property type="match status" value="1"/>
</dbReference>
<sequence length="491" mass="52924">MASSRIGCWDSKRSRSSTYSTLARRRVPAPTVQRAADCCGRHTLAFVSIETVTPKHTPLGLLVLGQGRDLHSERGVECPGDLPAPSDPDLVRRARAAKAALGDKVFVLGHHYQRDEVIEFADVTGDSFKLAQQAAARPEAEWIVFCGVHFMAESADILTTDAQTVVLPDLAAGCSMADMATAAQVDDCWDDLIDAGVAEHTIPVSYMNSSAAIKAFTGRHGGTICTSSNARTALEWAFEQTGGVEGTGKVLFLPDQHLGRNTAVRELGLSLDDCVVYDPHRPGGGLTKEAMQAARVILWRGHCSVHGRFTVDAVQAARREIPGVRVIVHPECQYEVCEAADVIGSTEQIIKAVAAAPAGTSWVVGTELNLVKRLSTMFPEQSIAFLEKNVCYCSTMNRIDLPHLVWTLESLAEGRIVNPIRVDPEIAHWARVALDQMLALPGPTHKDSGPPSRAGPPDSARGRLASAGQGTQPGQEDRLRETRLLPIAQVE</sequence>
<evidence type="ECO:0000256" key="7">
    <source>
        <dbReference type="ARBA" id="ARBA00022679"/>
    </source>
</evidence>
<reference evidence="15 16" key="1">
    <citation type="submission" date="2020-10" db="EMBL/GenBank/DDBJ databases">
        <title>Connecting structure to function with the recovery of over 1000 high-quality activated sludge metagenome-assembled genomes encoding full-length rRNA genes using long-read sequencing.</title>
        <authorList>
            <person name="Singleton C.M."/>
            <person name="Petriglieri F."/>
            <person name="Kristensen J.M."/>
            <person name="Kirkegaard R.H."/>
            <person name="Michaelsen T.Y."/>
            <person name="Andersen M.H."/>
            <person name="Karst S.M."/>
            <person name="Dueholm M.S."/>
            <person name="Nielsen P.H."/>
            <person name="Albertsen M."/>
        </authorList>
    </citation>
    <scope>NUCLEOTIDE SEQUENCE [LARGE SCALE GENOMIC DNA]</scope>
    <source>
        <strain evidence="15">Ega_18-Q3-R5-49_MAXAC.001</strain>
    </source>
</reference>
<dbReference type="InterPro" id="IPR003473">
    <property type="entry name" value="NadA"/>
</dbReference>
<keyword evidence="5 13" id="KW-0963">Cytoplasm</keyword>
<dbReference type="PANTHER" id="PTHR30573:SF0">
    <property type="entry name" value="QUINOLINATE SYNTHASE, CHLOROPLASTIC"/>
    <property type="match status" value="1"/>
</dbReference>
<dbReference type="InterPro" id="IPR023515">
    <property type="entry name" value="Quinolinate_synth_A_type3"/>
</dbReference>
<dbReference type="Proteomes" id="UP000726105">
    <property type="component" value="Unassembled WGS sequence"/>
</dbReference>
<keyword evidence="4 13" id="KW-0004">4Fe-4S</keyword>
<dbReference type="Pfam" id="PF02445">
    <property type="entry name" value="NadA"/>
    <property type="match status" value="1"/>
</dbReference>
<evidence type="ECO:0000256" key="12">
    <source>
        <dbReference type="ARBA" id="ARBA00073059"/>
    </source>
</evidence>
<dbReference type="GO" id="GO:0046872">
    <property type="term" value="F:metal ion binding"/>
    <property type="evidence" value="ECO:0007669"/>
    <property type="project" value="UniProtKB-KW"/>
</dbReference>
<dbReference type="FunFam" id="3.40.50.10800:FF:000001">
    <property type="entry name" value="Quinolinate synthase A"/>
    <property type="match status" value="1"/>
</dbReference>
<feature type="binding site" evidence="13">
    <location>
        <position position="174"/>
    </location>
    <ligand>
        <name>[4Fe-4S] cluster</name>
        <dbReference type="ChEBI" id="CHEBI:49883"/>
    </ligand>
</feature>
<evidence type="ECO:0000256" key="2">
    <source>
        <dbReference type="ARBA" id="ARBA00005065"/>
    </source>
</evidence>
<evidence type="ECO:0000256" key="8">
    <source>
        <dbReference type="ARBA" id="ARBA00022723"/>
    </source>
</evidence>
<feature type="binding site" evidence="13">
    <location>
        <begin position="206"/>
        <end position="208"/>
    </location>
    <ligand>
        <name>iminosuccinate</name>
        <dbReference type="ChEBI" id="CHEBI:77875"/>
    </ligand>
</feature>
<feature type="binding site" evidence="13">
    <location>
        <position position="303"/>
    </location>
    <ligand>
        <name>[4Fe-4S] cluster</name>
        <dbReference type="ChEBI" id="CHEBI:49883"/>
    </ligand>
</feature>
<comment type="caution">
    <text evidence="15">The sequence shown here is derived from an EMBL/GenBank/DDBJ whole genome shotgun (WGS) entry which is preliminary data.</text>
</comment>